<feature type="transmembrane region" description="Helical" evidence="1">
    <location>
        <begin position="335"/>
        <end position="353"/>
    </location>
</feature>
<feature type="transmembrane region" description="Helical" evidence="1">
    <location>
        <begin position="373"/>
        <end position="391"/>
    </location>
</feature>
<dbReference type="STRING" id="1284197.S8BSV2"/>
<keyword evidence="1" id="KW-0472">Membrane</keyword>
<proteinExistence type="predicted"/>
<dbReference type="Proteomes" id="UP000015100">
    <property type="component" value="Unassembled WGS sequence"/>
</dbReference>
<dbReference type="OrthoDB" id="5427664at2759"/>
<protein>
    <submittedName>
        <fullName evidence="2">Uncharacterized protein</fullName>
    </submittedName>
</protein>
<dbReference type="HOGENOM" id="CLU_587952_0_0_1"/>
<comment type="caution">
    <text evidence="2">The sequence shown here is derived from an EMBL/GenBank/DDBJ whole genome shotgun (WGS) entry which is preliminary data.</text>
</comment>
<dbReference type="PANTHER" id="PTHR37577">
    <property type="entry name" value="INTEGRAL MEMBRANE PROTEIN"/>
    <property type="match status" value="1"/>
</dbReference>
<evidence type="ECO:0000313" key="3">
    <source>
        <dbReference type="Proteomes" id="UP000015100"/>
    </source>
</evidence>
<name>S8BSV2_DACHA</name>
<dbReference type="InterPro" id="IPR053018">
    <property type="entry name" value="Elsinochrome_Biosynth-Asso"/>
</dbReference>
<feature type="transmembrane region" description="Helical" evidence="1">
    <location>
        <begin position="60"/>
        <end position="87"/>
    </location>
</feature>
<gene>
    <name evidence="2" type="ORF">H072_3401</name>
</gene>
<evidence type="ECO:0000256" key="1">
    <source>
        <dbReference type="SAM" id="Phobius"/>
    </source>
</evidence>
<dbReference type="eggNOG" id="ENOG502T0N9">
    <property type="taxonomic scope" value="Eukaryota"/>
</dbReference>
<accession>S8BSV2</accession>
<keyword evidence="1" id="KW-0812">Transmembrane</keyword>
<feature type="transmembrane region" description="Helical" evidence="1">
    <location>
        <begin position="500"/>
        <end position="520"/>
    </location>
</feature>
<reference evidence="3" key="2">
    <citation type="submission" date="2013-04" db="EMBL/GenBank/DDBJ databases">
        <title>Genomic mechanisms accounting for the adaptation to parasitism in nematode-trapping fungi.</title>
        <authorList>
            <person name="Ahren D.G."/>
        </authorList>
    </citation>
    <scope>NUCLEOTIDE SEQUENCE [LARGE SCALE GENOMIC DNA]</scope>
    <source>
        <strain evidence="3">CBS 200.50</strain>
    </source>
</reference>
<feature type="transmembrane region" description="Helical" evidence="1">
    <location>
        <begin position="237"/>
        <end position="259"/>
    </location>
</feature>
<dbReference type="AlphaFoldDB" id="S8BSV2"/>
<sequence length="522" mass="58425">MNISNARASSSIPTISVVNGTILSPPFEIGLPGKCIPNPGCNLALDNRTVSVCFDADPDVAGIGIIISFIASVTLTYCMLLFAYLFVEDSIAKMFWNRLDDFLSFGKRKWAKDCFKGEYMVKALRTSALALGDQQLFFSVGILCVGFAKSGQMSQYHFDLIVNSAWLASTTFGTTLLLTSNTFVKSENQMMNIWRAVLASFKFGLLIVGQTITYNRYWLRVIGLPTSCVFSKEQNTAYRNPLASAQMSMAITFMVLAYYTEMRTLLTLKICNSINIWGAVIVLSPWRLHDSLKKQIKTQDVAWKRRMLFVSNLFVTPFAYAAAMLVELCCSTSFILMRTLVTGVWASTLIFRLRFISASKGLIGNENELGFGQILPLLLLLSPLFAIIEIFSEKRRKSLDKTKENSVESSESGAIFGTPSTSGELTAKVWERWLQYCFKGLPLRRRLFLKRASTLELMIRGGNPGLRAKGEDAETPPEWLTELYRDGIIEKFYSGWFGRIQILLVLTTVAGVPFVVVYGLPY</sequence>
<keyword evidence="3" id="KW-1185">Reference proteome</keyword>
<feature type="transmembrane region" description="Helical" evidence="1">
    <location>
        <begin position="308"/>
        <end position="328"/>
    </location>
</feature>
<evidence type="ECO:0000313" key="2">
    <source>
        <dbReference type="EMBL" id="EPS42573.1"/>
    </source>
</evidence>
<feature type="transmembrane region" description="Helical" evidence="1">
    <location>
        <begin position="160"/>
        <end position="184"/>
    </location>
</feature>
<feature type="transmembrane region" description="Helical" evidence="1">
    <location>
        <begin position="266"/>
        <end position="288"/>
    </location>
</feature>
<dbReference type="PANTHER" id="PTHR37577:SF1">
    <property type="entry name" value="INTEGRAL MEMBRANE PROTEIN"/>
    <property type="match status" value="1"/>
</dbReference>
<dbReference type="OMA" id="KLAISEW"/>
<reference evidence="2 3" key="1">
    <citation type="journal article" date="2013" name="PLoS Genet.">
        <title>Genomic mechanisms accounting for the adaptation to parasitism in nematode-trapping fungi.</title>
        <authorList>
            <person name="Meerupati T."/>
            <person name="Andersson K.M."/>
            <person name="Friman E."/>
            <person name="Kumar D."/>
            <person name="Tunlid A."/>
            <person name="Ahren D."/>
        </authorList>
    </citation>
    <scope>NUCLEOTIDE SEQUENCE [LARGE SCALE GENOMIC DNA]</scope>
    <source>
        <strain evidence="2 3">CBS 200.50</strain>
    </source>
</reference>
<dbReference type="EMBL" id="AQGS01000107">
    <property type="protein sequence ID" value="EPS42573.1"/>
    <property type="molecule type" value="Genomic_DNA"/>
</dbReference>
<organism evidence="2 3">
    <name type="scientific">Dactylellina haptotyla (strain CBS 200.50)</name>
    <name type="common">Nematode-trapping fungus</name>
    <name type="synonym">Monacrosporium haptotylum</name>
    <dbReference type="NCBI Taxonomy" id="1284197"/>
    <lineage>
        <taxon>Eukaryota</taxon>
        <taxon>Fungi</taxon>
        <taxon>Dikarya</taxon>
        <taxon>Ascomycota</taxon>
        <taxon>Pezizomycotina</taxon>
        <taxon>Orbiliomycetes</taxon>
        <taxon>Orbiliales</taxon>
        <taxon>Orbiliaceae</taxon>
        <taxon>Dactylellina</taxon>
    </lineage>
</organism>
<keyword evidence="1" id="KW-1133">Transmembrane helix</keyword>
<feature type="transmembrane region" description="Helical" evidence="1">
    <location>
        <begin position="196"/>
        <end position="217"/>
    </location>
</feature>